<dbReference type="RefSeq" id="WP_130483975.1">
    <property type="nucleotide sequence ID" value="NZ_SGWW01000001.1"/>
</dbReference>
<gene>
    <name evidence="2" type="ORF">EV141_0037</name>
</gene>
<keyword evidence="1" id="KW-0472">Membrane</keyword>
<feature type="transmembrane region" description="Helical" evidence="1">
    <location>
        <begin position="12"/>
        <end position="31"/>
    </location>
</feature>
<evidence type="ECO:0000313" key="2">
    <source>
        <dbReference type="EMBL" id="RZS58830.1"/>
    </source>
</evidence>
<protein>
    <submittedName>
        <fullName evidence="2">Uncharacterized protein</fullName>
    </submittedName>
</protein>
<name>A0A4V2EXA7_9MICO</name>
<keyword evidence="1" id="KW-1133">Transmembrane helix</keyword>
<accession>A0A4V2EXA7</accession>
<keyword evidence="1" id="KW-0812">Transmembrane</keyword>
<sequence length="82" mass="8650">MPPIRPPRDVLHRAAFVGAGAVLVGAFTAWLALRQSDAIRSAVGMDTALGWALQIIAYLVLMTGVASIARGVFSRSTDEPSN</sequence>
<evidence type="ECO:0000256" key="1">
    <source>
        <dbReference type="SAM" id="Phobius"/>
    </source>
</evidence>
<reference evidence="2 3" key="1">
    <citation type="journal article" date="2015" name="Stand. Genomic Sci.">
        <title>Genomic Encyclopedia of Bacterial and Archaeal Type Strains, Phase III: the genomes of soil and plant-associated and newly described type strains.</title>
        <authorList>
            <person name="Whitman W.B."/>
            <person name="Woyke T."/>
            <person name="Klenk H.P."/>
            <person name="Zhou Y."/>
            <person name="Lilburn T.G."/>
            <person name="Beck B.J."/>
            <person name="De Vos P."/>
            <person name="Vandamme P."/>
            <person name="Eisen J.A."/>
            <person name="Garrity G."/>
            <person name="Hugenholtz P."/>
            <person name="Kyrpides N.C."/>
        </authorList>
    </citation>
    <scope>NUCLEOTIDE SEQUENCE [LARGE SCALE GENOMIC DNA]</scope>
    <source>
        <strain evidence="2 3">CV2</strain>
    </source>
</reference>
<dbReference type="OrthoDB" id="9969767at2"/>
<proteinExistence type="predicted"/>
<dbReference type="Proteomes" id="UP000293519">
    <property type="component" value="Unassembled WGS sequence"/>
</dbReference>
<evidence type="ECO:0000313" key="3">
    <source>
        <dbReference type="Proteomes" id="UP000293519"/>
    </source>
</evidence>
<comment type="caution">
    <text evidence="2">The sequence shown here is derived from an EMBL/GenBank/DDBJ whole genome shotgun (WGS) entry which is preliminary data.</text>
</comment>
<organism evidence="2 3">
    <name type="scientific">Microcella putealis</name>
    <dbReference type="NCBI Taxonomy" id="337005"/>
    <lineage>
        <taxon>Bacteria</taxon>
        <taxon>Bacillati</taxon>
        <taxon>Actinomycetota</taxon>
        <taxon>Actinomycetes</taxon>
        <taxon>Micrococcales</taxon>
        <taxon>Microbacteriaceae</taxon>
        <taxon>Microcella</taxon>
    </lineage>
</organism>
<keyword evidence="3" id="KW-1185">Reference proteome</keyword>
<dbReference type="EMBL" id="SGWW01000001">
    <property type="protein sequence ID" value="RZS58830.1"/>
    <property type="molecule type" value="Genomic_DNA"/>
</dbReference>
<dbReference type="AlphaFoldDB" id="A0A4V2EXA7"/>
<feature type="transmembrane region" description="Helical" evidence="1">
    <location>
        <begin position="51"/>
        <end position="73"/>
    </location>
</feature>